<feature type="domain" description="DNA mismatch repair proteins mutS family" evidence="4">
    <location>
        <begin position="329"/>
        <end position="512"/>
    </location>
</feature>
<keyword evidence="2" id="KW-0067">ATP-binding</keyword>
<dbReference type="GO" id="GO:0030983">
    <property type="term" value="F:mismatched DNA binding"/>
    <property type="evidence" value="ECO:0007669"/>
    <property type="project" value="InterPro"/>
</dbReference>
<proteinExistence type="predicted"/>
<gene>
    <name evidence="5" type="ORF">BIV57_09310</name>
</gene>
<dbReference type="SUPFAM" id="SSF52540">
    <property type="entry name" value="P-loop containing nucleoside triphosphate hydrolases"/>
    <property type="match status" value="1"/>
</dbReference>
<dbReference type="SMART" id="SM00534">
    <property type="entry name" value="MUTSac"/>
    <property type="match status" value="1"/>
</dbReference>
<dbReference type="STRING" id="1428644.BIV57_09310"/>
<dbReference type="InterPro" id="IPR045076">
    <property type="entry name" value="MutS"/>
</dbReference>
<dbReference type="Pfam" id="PF00488">
    <property type="entry name" value="MutS_V"/>
    <property type="match status" value="1"/>
</dbReference>
<protein>
    <recommendedName>
        <fullName evidence="4">DNA mismatch repair proteins mutS family domain-containing protein</fullName>
    </recommendedName>
</protein>
<dbReference type="InterPro" id="IPR027417">
    <property type="entry name" value="P-loop_NTPase"/>
</dbReference>
<keyword evidence="3" id="KW-0238">DNA-binding</keyword>
<evidence type="ECO:0000256" key="2">
    <source>
        <dbReference type="ARBA" id="ARBA00022840"/>
    </source>
</evidence>
<dbReference type="Proteomes" id="UP000243342">
    <property type="component" value="Unassembled WGS sequence"/>
</dbReference>
<reference evidence="5 6" key="1">
    <citation type="submission" date="2016-10" db="EMBL/GenBank/DDBJ databases">
        <title>Genome sequence of Streptomyces gilvigriseus MUSC 26.</title>
        <authorList>
            <person name="Lee L.-H."/>
            <person name="Ser H.-L."/>
        </authorList>
    </citation>
    <scope>NUCLEOTIDE SEQUENCE [LARGE SCALE GENOMIC DNA]</scope>
    <source>
        <strain evidence="5 6">MUSC 26</strain>
    </source>
</reference>
<evidence type="ECO:0000313" key="6">
    <source>
        <dbReference type="Proteomes" id="UP000243342"/>
    </source>
</evidence>
<evidence type="ECO:0000256" key="3">
    <source>
        <dbReference type="ARBA" id="ARBA00023125"/>
    </source>
</evidence>
<organism evidence="5 6">
    <name type="scientific">Mangrovactinospora gilvigrisea</name>
    <dbReference type="NCBI Taxonomy" id="1428644"/>
    <lineage>
        <taxon>Bacteria</taxon>
        <taxon>Bacillati</taxon>
        <taxon>Actinomycetota</taxon>
        <taxon>Actinomycetes</taxon>
        <taxon>Kitasatosporales</taxon>
        <taxon>Streptomycetaceae</taxon>
        <taxon>Mangrovactinospora</taxon>
    </lineage>
</organism>
<evidence type="ECO:0000259" key="4">
    <source>
        <dbReference type="SMART" id="SM00534"/>
    </source>
</evidence>
<dbReference type="Gene3D" id="3.40.50.300">
    <property type="entry name" value="P-loop containing nucleotide triphosphate hydrolases"/>
    <property type="match status" value="1"/>
</dbReference>
<dbReference type="AlphaFoldDB" id="A0A1J7BGF4"/>
<dbReference type="GO" id="GO:0006298">
    <property type="term" value="P:mismatch repair"/>
    <property type="evidence" value="ECO:0007669"/>
    <property type="project" value="InterPro"/>
</dbReference>
<dbReference type="InterPro" id="IPR000432">
    <property type="entry name" value="DNA_mismatch_repair_MutS_C"/>
</dbReference>
<dbReference type="EMBL" id="MLCF01000043">
    <property type="protein sequence ID" value="OIV37759.1"/>
    <property type="molecule type" value="Genomic_DNA"/>
</dbReference>
<dbReference type="GO" id="GO:0140664">
    <property type="term" value="F:ATP-dependent DNA damage sensor activity"/>
    <property type="evidence" value="ECO:0007669"/>
    <property type="project" value="InterPro"/>
</dbReference>
<dbReference type="PANTHER" id="PTHR11361">
    <property type="entry name" value="DNA MISMATCH REPAIR PROTEIN MUTS FAMILY MEMBER"/>
    <property type="match status" value="1"/>
</dbReference>
<evidence type="ECO:0000313" key="5">
    <source>
        <dbReference type="EMBL" id="OIV37759.1"/>
    </source>
</evidence>
<accession>A0A1J7BGF4</accession>
<dbReference type="GO" id="GO:0005524">
    <property type="term" value="F:ATP binding"/>
    <property type="evidence" value="ECO:0007669"/>
    <property type="project" value="UniProtKB-KW"/>
</dbReference>
<dbReference type="GO" id="GO:0005829">
    <property type="term" value="C:cytosol"/>
    <property type="evidence" value="ECO:0007669"/>
    <property type="project" value="TreeGrafter"/>
</dbReference>
<keyword evidence="6" id="KW-1185">Reference proteome</keyword>
<name>A0A1J7BGF4_9ACTN</name>
<sequence length="512" mass="56198">MPRLAPVATSALDDLNLTALIDALLLTQPPGERDALAPRYRTGLTDPADVAHRHEIVRDLSNTQVSDAVRGFTRALRNIREHLSLGERLPHPLQNHLVRLEAVHDYGAAVTAFAEALTAPEAEPDGLGAALGELVAHLRSALTPGTPFAELRAAADKVTADLAEVRYTLHIRANRISVSRHRGERDHGADIAGLFARFRREGAPSHLAAMPRDLEMDPVEARILGLVADLNPEPFAALEEFAAKHRDFLDPVLVDFDHEIRFYLAYLDFTGPLRDAGLPFCLPRINEPGGPVRILDGYDLALADKLAHERPDTGAEAIVVNSVALEPPERLLVVTGPNQGGKTTFARMFGQLHHLAALGLPVPAADAELPLPDNLFTHFEREEDLRTLRGKLDDELVRIREALEEATSRSVVIMNESFSSTSLHDARFIGEHVLDKLAALDVTCLYVTFVDELAALPRHGERTVSLVATIVPDDPSQRTYRLVRRPADGRAYATAIAAKYGLTHDALRERLR</sequence>
<comment type="caution">
    <text evidence="5">The sequence shown here is derived from an EMBL/GenBank/DDBJ whole genome shotgun (WGS) entry which is preliminary data.</text>
</comment>
<evidence type="ECO:0000256" key="1">
    <source>
        <dbReference type="ARBA" id="ARBA00022741"/>
    </source>
</evidence>
<keyword evidence="1" id="KW-0547">Nucleotide-binding</keyword>
<dbReference type="PANTHER" id="PTHR11361:SF34">
    <property type="entry name" value="DNA MISMATCH REPAIR PROTEIN MSH1, MITOCHONDRIAL"/>
    <property type="match status" value="1"/>
</dbReference>